<dbReference type="Proteomes" id="UP000278792">
    <property type="component" value="Unassembled WGS sequence"/>
</dbReference>
<proteinExistence type="predicted"/>
<dbReference type="EMBL" id="RKIK01000022">
    <property type="protein sequence ID" value="ROV60361.1"/>
    <property type="molecule type" value="Genomic_DNA"/>
</dbReference>
<reference evidence="2 4" key="1">
    <citation type="submission" date="2016-09" db="EMBL/GenBank/DDBJ databases">
        <title>Genomic Taxonomy of the Vibrionaceae.</title>
        <authorList>
            <person name="Gonzalez-Castillo A."/>
            <person name="Gomez-Gil B."/>
            <person name="Enciso-Ibarra K."/>
        </authorList>
    </citation>
    <scope>NUCLEOTIDE SEQUENCE [LARGE SCALE GENOMIC DNA]</scope>
    <source>
        <strain evidence="2 4">CAIM 1731</strain>
    </source>
</reference>
<evidence type="ECO:0000313" key="4">
    <source>
        <dbReference type="Proteomes" id="UP000186206"/>
    </source>
</evidence>
<gene>
    <name evidence="2" type="ORF">BIY21_01940</name>
    <name evidence="3" type="ORF">EGH82_09420</name>
</gene>
<name>A0A3N3E0U1_9VIBR</name>
<feature type="transmembrane region" description="Helical" evidence="1">
    <location>
        <begin position="76"/>
        <end position="97"/>
    </location>
</feature>
<dbReference type="EMBL" id="MJMI01000098">
    <property type="protein sequence ID" value="OLQ90795.1"/>
    <property type="molecule type" value="Genomic_DNA"/>
</dbReference>
<sequence>MGLEALIFATDVFITTCCMFIASRLSFVSVEFRALLIIAVIVSLVSLIPVVGWIGGLVLFIYLLSKAANASFGDCIWVVLFTKLVSAGVIMLLGSMLA</sequence>
<keyword evidence="4" id="KW-1185">Reference proteome</keyword>
<comment type="caution">
    <text evidence="3">The sequence shown here is derived from an EMBL/GenBank/DDBJ whole genome shotgun (WGS) entry which is preliminary data.</text>
</comment>
<evidence type="ECO:0000313" key="2">
    <source>
        <dbReference type="EMBL" id="OLQ90795.1"/>
    </source>
</evidence>
<keyword evidence="1" id="KW-0472">Membrane</keyword>
<keyword evidence="1" id="KW-0812">Transmembrane</keyword>
<dbReference type="Proteomes" id="UP000186206">
    <property type="component" value="Unassembled WGS sequence"/>
</dbReference>
<reference evidence="3 5" key="2">
    <citation type="submission" date="2018-11" db="EMBL/GenBank/DDBJ databases">
        <title>Vibrio ponticus strain CAIM 1751 pathogenic for the snapper Lutjanus guttatus.</title>
        <authorList>
            <person name="Soto-Rodriguez S."/>
            <person name="Lozano-Olvera R."/>
            <person name="Gomez-Gil B."/>
        </authorList>
    </citation>
    <scope>NUCLEOTIDE SEQUENCE [LARGE SCALE GENOMIC DNA]</scope>
    <source>
        <strain evidence="3 5">CAIM 1751</strain>
    </source>
</reference>
<dbReference type="RefSeq" id="WP_075649878.1">
    <property type="nucleotide sequence ID" value="NZ_AP019657.1"/>
</dbReference>
<protein>
    <submittedName>
        <fullName evidence="3">Uncharacterized protein</fullName>
    </submittedName>
</protein>
<evidence type="ECO:0000256" key="1">
    <source>
        <dbReference type="SAM" id="Phobius"/>
    </source>
</evidence>
<keyword evidence="1" id="KW-1133">Transmembrane helix</keyword>
<dbReference type="OrthoDB" id="5772378at2"/>
<evidence type="ECO:0000313" key="5">
    <source>
        <dbReference type="Proteomes" id="UP000278792"/>
    </source>
</evidence>
<accession>A0A3N3E0U1</accession>
<feature type="transmembrane region" description="Helical" evidence="1">
    <location>
        <begin position="6"/>
        <end position="27"/>
    </location>
</feature>
<dbReference type="AlphaFoldDB" id="A0A3N3E0U1"/>
<organism evidence="3 5">
    <name type="scientific">Vibrio ponticus</name>
    <dbReference type="NCBI Taxonomy" id="265668"/>
    <lineage>
        <taxon>Bacteria</taxon>
        <taxon>Pseudomonadati</taxon>
        <taxon>Pseudomonadota</taxon>
        <taxon>Gammaproteobacteria</taxon>
        <taxon>Vibrionales</taxon>
        <taxon>Vibrionaceae</taxon>
        <taxon>Vibrio</taxon>
    </lineage>
</organism>
<evidence type="ECO:0000313" key="3">
    <source>
        <dbReference type="EMBL" id="ROV60361.1"/>
    </source>
</evidence>
<feature type="transmembrane region" description="Helical" evidence="1">
    <location>
        <begin position="34"/>
        <end position="64"/>
    </location>
</feature>